<name>A0A0M0KDX6_ALKHA</name>
<dbReference type="InterPro" id="IPR000944">
    <property type="entry name" value="Tscrpt_reg_Rrf2"/>
</dbReference>
<dbReference type="PROSITE" id="PS51197">
    <property type="entry name" value="HTH_RRF2_2"/>
    <property type="match status" value="1"/>
</dbReference>
<dbReference type="Pfam" id="PF02082">
    <property type="entry name" value="Rrf2"/>
    <property type="match status" value="1"/>
</dbReference>
<accession>A0A0M0KDX6</accession>
<organism evidence="1">
    <name type="scientific">Halalkalibacterium halodurans</name>
    <name type="common">Bacillus halodurans</name>
    <dbReference type="NCBI Taxonomy" id="86665"/>
    <lineage>
        <taxon>Bacteria</taxon>
        <taxon>Bacillati</taxon>
        <taxon>Bacillota</taxon>
        <taxon>Bacilli</taxon>
        <taxon>Bacillales</taxon>
        <taxon>Bacillaceae</taxon>
        <taxon>Halalkalibacterium (ex Joshi et al. 2022)</taxon>
    </lineage>
</organism>
<dbReference type="PANTHER" id="PTHR33221">
    <property type="entry name" value="WINGED HELIX-TURN-HELIX TRANSCRIPTIONAL REGULATOR, RRF2 FAMILY"/>
    <property type="match status" value="1"/>
</dbReference>
<dbReference type="Gene3D" id="1.10.10.10">
    <property type="entry name" value="Winged helix-like DNA-binding domain superfamily/Winged helix DNA-binding domain"/>
    <property type="match status" value="1"/>
</dbReference>
<dbReference type="InterPro" id="IPR036390">
    <property type="entry name" value="WH_DNA-bd_sf"/>
</dbReference>
<dbReference type="EMBL" id="LILD01000003">
    <property type="protein sequence ID" value="KOO37041.1"/>
    <property type="molecule type" value="Genomic_DNA"/>
</dbReference>
<comment type="caution">
    <text evidence="1">The sequence shown here is derived from an EMBL/GenBank/DDBJ whole genome shotgun (WGS) entry which is preliminary data.</text>
</comment>
<dbReference type="GO" id="GO:0003700">
    <property type="term" value="F:DNA-binding transcription factor activity"/>
    <property type="evidence" value="ECO:0007669"/>
    <property type="project" value="TreeGrafter"/>
</dbReference>
<dbReference type="AlphaFoldDB" id="A0A0M0KDX6"/>
<dbReference type="GeneID" id="87595859"/>
<dbReference type="OMA" id="FAMGNRS"/>
<dbReference type="SUPFAM" id="SSF46785">
    <property type="entry name" value="Winged helix' DNA-binding domain"/>
    <property type="match status" value="1"/>
</dbReference>
<dbReference type="GO" id="GO:0005829">
    <property type="term" value="C:cytosol"/>
    <property type="evidence" value="ECO:0007669"/>
    <property type="project" value="TreeGrafter"/>
</dbReference>
<reference evidence="1" key="1">
    <citation type="submission" date="2015-08" db="EMBL/GenBank/DDBJ databases">
        <title>Complete DNA Sequence of Pseudomonas syringae pv. actinidiae, the Causal Agent of Kiwifruit Canker Disease.</title>
        <authorList>
            <person name="Rikkerink E.H.A."/>
            <person name="Fineran P.C."/>
        </authorList>
    </citation>
    <scope>NUCLEOTIDE SEQUENCE</scope>
    <source>
        <strain evidence="1">DSM 13666</strain>
    </source>
</reference>
<proteinExistence type="predicted"/>
<dbReference type="RefSeq" id="WP_010896487.1">
    <property type="nucleotide sequence ID" value="NZ_CP040441.1"/>
</dbReference>
<dbReference type="InterPro" id="IPR036388">
    <property type="entry name" value="WH-like_DNA-bd_sf"/>
</dbReference>
<gene>
    <name evidence="1" type="ORF">AMD02_15990</name>
</gene>
<dbReference type="PATRIC" id="fig|136160.3.peg.4142"/>
<dbReference type="PANTHER" id="PTHR33221:SF15">
    <property type="entry name" value="HTH-TYPE TRANSCRIPTIONAL REGULATOR YWGB-RELATED"/>
    <property type="match status" value="1"/>
</dbReference>
<evidence type="ECO:0000313" key="1">
    <source>
        <dbReference type="EMBL" id="KOO37041.1"/>
    </source>
</evidence>
<protein>
    <submittedName>
        <fullName evidence="1">Rrf2 family transcriptional regulator</fullName>
    </submittedName>
</protein>
<sequence>MKQISSRFSIAVHILTFIASVREGCTGDFIAGSVNSNPVIVRNIMGMLKKADLIGVRPGVGGAYLKKDADEITLLDVYRAVDVIGDDQLFGFHNPKIECEVGRIIENTLREELKQAQEAMEQRLQLVTIQQLLDQPEVNMLQT</sequence>